<dbReference type="Gene3D" id="3.40.50.620">
    <property type="entry name" value="HUPs"/>
    <property type="match status" value="1"/>
</dbReference>
<dbReference type="Proteomes" id="UP000038045">
    <property type="component" value="Unplaced"/>
</dbReference>
<dbReference type="HAMAP" id="MF_00376">
    <property type="entry name" value="Dephospho_CoA_kinase"/>
    <property type="match status" value="1"/>
</dbReference>
<dbReference type="CDD" id="cd02022">
    <property type="entry name" value="DPCK"/>
    <property type="match status" value="1"/>
</dbReference>
<reference evidence="5" key="1">
    <citation type="submission" date="2017-02" db="UniProtKB">
        <authorList>
            <consortium name="WormBaseParasite"/>
        </authorList>
    </citation>
    <scope>IDENTIFICATION</scope>
</reference>
<dbReference type="NCBIfam" id="TIGR00152">
    <property type="entry name" value="dephospho-CoA kinase"/>
    <property type="match status" value="1"/>
</dbReference>
<organism evidence="4 5">
    <name type="scientific">Parastrongyloides trichosuri</name>
    <name type="common">Possum-specific nematode worm</name>
    <dbReference type="NCBI Taxonomy" id="131310"/>
    <lineage>
        <taxon>Eukaryota</taxon>
        <taxon>Metazoa</taxon>
        <taxon>Ecdysozoa</taxon>
        <taxon>Nematoda</taxon>
        <taxon>Chromadorea</taxon>
        <taxon>Rhabditida</taxon>
        <taxon>Tylenchina</taxon>
        <taxon>Panagrolaimomorpha</taxon>
        <taxon>Strongyloidoidea</taxon>
        <taxon>Strongyloididae</taxon>
        <taxon>Parastrongyloides</taxon>
    </lineage>
</organism>
<evidence type="ECO:0000313" key="5">
    <source>
        <dbReference type="WBParaSite" id="PTRK_0000662100.1"/>
    </source>
</evidence>
<dbReference type="SUPFAM" id="SSF52540">
    <property type="entry name" value="P-loop containing nucleoside triphosphate hydrolases"/>
    <property type="match status" value="1"/>
</dbReference>
<name>A0A0N4ZFU2_PARTI</name>
<dbReference type="GO" id="GO:0004140">
    <property type="term" value="F:dephospho-CoA kinase activity"/>
    <property type="evidence" value="ECO:0007669"/>
    <property type="project" value="InterPro"/>
</dbReference>
<dbReference type="Pfam" id="PF01121">
    <property type="entry name" value="CoaE"/>
    <property type="match status" value="1"/>
</dbReference>
<keyword evidence="2" id="KW-0067">ATP-binding</keyword>
<dbReference type="PANTHER" id="PTHR10695:SF46">
    <property type="entry name" value="BIFUNCTIONAL COENZYME A SYNTHASE-RELATED"/>
    <property type="match status" value="1"/>
</dbReference>
<dbReference type="AlphaFoldDB" id="A0A0N4ZFU2"/>
<dbReference type="InterPro" id="IPR004821">
    <property type="entry name" value="Cyt_trans-like"/>
</dbReference>
<evidence type="ECO:0000256" key="1">
    <source>
        <dbReference type="ARBA" id="ARBA00022741"/>
    </source>
</evidence>
<evidence type="ECO:0000256" key="2">
    <source>
        <dbReference type="ARBA" id="ARBA00022840"/>
    </source>
</evidence>
<dbReference type="SUPFAM" id="SSF52374">
    <property type="entry name" value="Nucleotidylyl transferase"/>
    <property type="match status" value="1"/>
</dbReference>
<protein>
    <submittedName>
        <fullName evidence="5">CTP_transf_like domain-containing protein</fullName>
    </submittedName>
</protein>
<dbReference type="WBParaSite" id="PTRK_0000662100.1">
    <property type="protein sequence ID" value="PTRK_0000662100.1"/>
    <property type="gene ID" value="PTRK_0000662100"/>
</dbReference>
<dbReference type="Gene3D" id="3.40.50.300">
    <property type="entry name" value="P-loop containing nucleotide triphosphate hydrolases"/>
    <property type="match status" value="1"/>
</dbReference>
<dbReference type="PANTHER" id="PTHR10695">
    <property type="entry name" value="DEPHOSPHO-COA KINASE-RELATED"/>
    <property type="match status" value="1"/>
</dbReference>
<dbReference type="InterPro" id="IPR027417">
    <property type="entry name" value="P-loop_NTPase"/>
</dbReference>
<evidence type="ECO:0000259" key="3">
    <source>
        <dbReference type="Pfam" id="PF01467"/>
    </source>
</evidence>
<dbReference type="GO" id="GO:0005524">
    <property type="term" value="F:ATP binding"/>
    <property type="evidence" value="ECO:0007669"/>
    <property type="project" value="UniProtKB-KW"/>
</dbReference>
<sequence length="471" mass="53693">MPPIPEKLPSMVNIGLLSLTRGNFQRLSSLLFEASRRVEKKLYIRPETYDNLIKEIPSIYFEATKVCPNLDVRVLLDPRKETNYDLYFGDNYDKEKEMAIKNFCSYKKPYDAVVIGGTFDRLHNGHKVLLSTAILFADKYVVTGVTCGEMNKKKKLYELMESFEDRKKGIDDFVNDVSIGIESRSEGITDPFGPSIVDPNLKLIVTSEETKKGGDAVNAKRKEKGLSILETYVIPLIEGSDEILQESKLSSSAKRRALLGKVIKKPIQKDIPSSPYVIGITGGIASGKSTIARFLETKNIQVIDCDKIAHVLYEESEELREDLVKEFGKDVLMDKNKINRKVLGSIVFSDKRKLNRLNEIVWPKIANRVKDIIKNSTNKLVVLDAAILLEAKWDSFCHQVWTVYVSKEEAIKRIQERNNLSEEEARKRIDSQISIEERISKSNVVFCSLWDKEETKRQVSEALDIINKEYL</sequence>
<evidence type="ECO:0000313" key="4">
    <source>
        <dbReference type="Proteomes" id="UP000038045"/>
    </source>
</evidence>
<proteinExistence type="inferred from homology"/>
<dbReference type="InterPro" id="IPR001977">
    <property type="entry name" value="Depp_CoAkinase"/>
</dbReference>
<dbReference type="FunFam" id="3.40.50.620:FF:000089">
    <property type="entry name" value="Bifunctional coenzyme A synthase"/>
    <property type="match status" value="1"/>
</dbReference>
<dbReference type="PROSITE" id="PS51219">
    <property type="entry name" value="DPCK"/>
    <property type="match status" value="1"/>
</dbReference>
<dbReference type="GO" id="GO:0015937">
    <property type="term" value="P:coenzyme A biosynthetic process"/>
    <property type="evidence" value="ECO:0007669"/>
    <property type="project" value="InterPro"/>
</dbReference>
<dbReference type="InterPro" id="IPR014729">
    <property type="entry name" value="Rossmann-like_a/b/a_fold"/>
</dbReference>
<dbReference type="Pfam" id="PF01467">
    <property type="entry name" value="CTP_transf_like"/>
    <property type="match status" value="1"/>
</dbReference>
<accession>A0A0N4ZFU2</accession>
<keyword evidence="4" id="KW-1185">Reference proteome</keyword>
<feature type="domain" description="Cytidyltransferase-like" evidence="3">
    <location>
        <begin position="114"/>
        <end position="186"/>
    </location>
</feature>
<keyword evidence="1" id="KW-0547">Nucleotide-binding</keyword>
<dbReference type="STRING" id="131310.A0A0N4ZFU2"/>